<dbReference type="EC" id="1.14.13.168" evidence="9"/>
<dbReference type="GO" id="GO:0103075">
    <property type="term" value="F:indole-3-pyruvate monooxygenase activity"/>
    <property type="evidence" value="ECO:0007669"/>
    <property type="project" value="UniProtKB-EC"/>
</dbReference>
<evidence type="ECO:0000256" key="10">
    <source>
        <dbReference type="ARBA" id="ARBA00047707"/>
    </source>
</evidence>
<dbReference type="Proteomes" id="UP000004994">
    <property type="component" value="Chromosome 2"/>
</dbReference>
<evidence type="ECO:0000256" key="1">
    <source>
        <dbReference type="ARBA" id="ARBA00001974"/>
    </source>
</evidence>
<name>A0A3Q7EV57_SOLLC</name>
<evidence type="ECO:0000256" key="4">
    <source>
        <dbReference type="ARBA" id="ARBA00022630"/>
    </source>
</evidence>
<accession>A0A3Q7EV57</accession>
<evidence type="ECO:0000313" key="12">
    <source>
        <dbReference type="EnsemblPlants" id="Solyc02g005410.2.1"/>
    </source>
</evidence>
<evidence type="ECO:0000256" key="7">
    <source>
        <dbReference type="ARBA" id="ARBA00023002"/>
    </source>
</evidence>
<dbReference type="GO" id="GO:0071949">
    <property type="term" value="F:FAD binding"/>
    <property type="evidence" value="ECO:0007669"/>
    <property type="project" value="InterPro"/>
</dbReference>
<dbReference type="AlphaFoldDB" id="A0A3Q7EV57"/>
<dbReference type="Gramene" id="Solyc02g005410.2.1">
    <property type="protein sequence ID" value="Solyc02g005410.2.1"/>
    <property type="gene ID" value="Solyc02g005410.2"/>
</dbReference>
<sequence length="296" mass="33637">MKRDDIVVVGAGPSGISVAAFLHNLGINNVVLEKEDYCALFVEGKNLYLRTFAHCHIFHIKLNHLSICRKNNLFNTQMSMLSISTSSKNSKLVLNQHFTTVGERNGTSNQEILTSRDIKLYASNFLIFATGENNEGYNTKIAGIENFRGEMLHSSDYRSGENVKIKKWLSLDTIEITFDLSNCESHISTVVRSPIHVLSRDIVLPEILHINEHTIVFDNEDEHQFDTIIFATGYKNIATKWLKDYSSIFLEDVTLINWKEENRFYRAGFSERGIAGNLMDTLAIVNDIKSLRGEKN</sequence>
<evidence type="ECO:0000256" key="6">
    <source>
        <dbReference type="ARBA" id="ARBA00022857"/>
    </source>
</evidence>
<dbReference type="GO" id="GO:0004497">
    <property type="term" value="F:monooxygenase activity"/>
    <property type="evidence" value="ECO:0000318"/>
    <property type="project" value="GO_Central"/>
</dbReference>
<comment type="cofactor">
    <cofactor evidence="1">
        <name>FAD</name>
        <dbReference type="ChEBI" id="CHEBI:57692"/>
    </cofactor>
</comment>
<dbReference type="PANTHER" id="PTHR43539:SF12">
    <property type="entry name" value="FLAVIN-CONTAINING MONOOXYGENASE"/>
    <property type="match status" value="1"/>
</dbReference>
<dbReference type="EnsemblPlants" id="Solyc02g005410.2.1">
    <property type="protein sequence ID" value="Solyc02g005410.2.1"/>
    <property type="gene ID" value="Solyc02g005410.2"/>
</dbReference>
<comment type="pathway">
    <text evidence="2">Plant hormone metabolism; auxin biosynthesis.</text>
</comment>
<dbReference type="SUPFAM" id="SSF51905">
    <property type="entry name" value="FAD/NAD(P)-binding domain"/>
    <property type="match status" value="1"/>
</dbReference>
<dbReference type="Gene3D" id="3.50.50.60">
    <property type="entry name" value="FAD/NAD(P)-binding domain"/>
    <property type="match status" value="1"/>
</dbReference>
<feature type="domain" description="FAD-binding" evidence="11">
    <location>
        <begin position="5"/>
        <end position="36"/>
    </location>
</feature>
<evidence type="ECO:0000259" key="11">
    <source>
        <dbReference type="Pfam" id="PF01494"/>
    </source>
</evidence>
<organism evidence="12">
    <name type="scientific">Solanum lycopersicum</name>
    <name type="common">Tomato</name>
    <name type="synonym">Lycopersicon esculentum</name>
    <dbReference type="NCBI Taxonomy" id="4081"/>
    <lineage>
        <taxon>Eukaryota</taxon>
        <taxon>Viridiplantae</taxon>
        <taxon>Streptophyta</taxon>
        <taxon>Embryophyta</taxon>
        <taxon>Tracheophyta</taxon>
        <taxon>Spermatophyta</taxon>
        <taxon>Magnoliopsida</taxon>
        <taxon>eudicotyledons</taxon>
        <taxon>Gunneridae</taxon>
        <taxon>Pentapetalae</taxon>
        <taxon>asterids</taxon>
        <taxon>lamiids</taxon>
        <taxon>Solanales</taxon>
        <taxon>Solanaceae</taxon>
        <taxon>Solanoideae</taxon>
        <taxon>Solaneae</taxon>
        <taxon>Solanum</taxon>
        <taxon>Solanum subgen. Lycopersicon</taxon>
    </lineage>
</organism>
<keyword evidence="6" id="KW-0521">NADP</keyword>
<keyword evidence="4" id="KW-0285">Flavoprotein</keyword>
<dbReference type="GO" id="GO:0050660">
    <property type="term" value="F:flavin adenine dinucleotide binding"/>
    <property type="evidence" value="ECO:0000318"/>
    <property type="project" value="GO_Central"/>
</dbReference>
<comment type="similarity">
    <text evidence="3">Belongs to the FMO family.</text>
</comment>
<dbReference type="InParanoid" id="A0A3Q7EV57"/>
<keyword evidence="5" id="KW-0274">FAD</keyword>
<keyword evidence="13" id="KW-1185">Reference proteome</keyword>
<dbReference type="InterPro" id="IPR050982">
    <property type="entry name" value="Auxin_biosynth/cation_transpt"/>
</dbReference>
<protein>
    <recommendedName>
        <fullName evidence="9">indole-3-pyruvate monooxygenase</fullName>
        <ecNumber evidence="9">1.14.13.168</ecNumber>
    </recommendedName>
</protein>
<evidence type="ECO:0000256" key="8">
    <source>
        <dbReference type="ARBA" id="ARBA00023070"/>
    </source>
</evidence>
<evidence type="ECO:0000256" key="3">
    <source>
        <dbReference type="ARBA" id="ARBA00009183"/>
    </source>
</evidence>
<dbReference type="InterPro" id="IPR002938">
    <property type="entry name" value="FAD-bd"/>
</dbReference>
<evidence type="ECO:0000256" key="9">
    <source>
        <dbReference type="ARBA" id="ARBA00039148"/>
    </source>
</evidence>
<evidence type="ECO:0000313" key="13">
    <source>
        <dbReference type="Proteomes" id="UP000004994"/>
    </source>
</evidence>
<keyword evidence="7" id="KW-0560">Oxidoreductase</keyword>
<evidence type="ECO:0000256" key="5">
    <source>
        <dbReference type="ARBA" id="ARBA00022827"/>
    </source>
</evidence>
<reference evidence="12" key="2">
    <citation type="submission" date="2019-01" db="UniProtKB">
        <authorList>
            <consortium name="EnsemblPlants"/>
        </authorList>
    </citation>
    <scope>IDENTIFICATION</scope>
    <source>
        <strain evidence="12">cv. Heinz 1706</strain>
    </source>
</reference>
<reference evidence="12" key="1">
    <citation type="journal article" date="2012" name="Nature">
        <title>The tomato genome sequence provides insights into fleshy fruit evolution.</title>
        <authorList>
            <consortium name="Tomato Genome Consortium"/>
        </authorList>
    </citation>
    <scope>NUCLEOTIDE SEQUENCE [LARGE SCALE GENOMIC DNA]</scope>
    <source>
        <strain evidence="12">cv. Heinz 1706</strain>
    </source>
</reference>
<dbReference type="PANTHER" id="PTHR43539">
    <property type="entry name" value="FLAVIN-BINDING MONOOXYGENASE-LIKE PROTEIN (AFU_ORTHOLOGUE AFUA_4G09220)"/>
    <property type="match status" value="1"/>
</dbReference>
<evidence type="ECO:0000256" key="2">
    <source>
        <dbReference type="ARBA" id="ARBA00004814"/>
    </source>
</evidence>
<dbReference type="InterPro" id="IPR036188">
    <property type="entry name" value="FAD/NAD-bd_sf"/>
</dbReference>
<dbReference type="Pfam" id="PF01494">
    <property type="entry name" value="FAD_binding_3"/>
    <property type="match status" value="1"/>
</dbReference>
<proteinExistence type="inferred from homology"/>
<comment type="catalytic activity">
    <reaction evidence="10">
        <text>indole-3-pyruvate + NADPH + O2 + H(+) = (indol-3-yl)acetate + CO2 + NADP(+) + H2O</text>
        <dbReference type="Rhea" id="RHEA:34331"/>
        <dbReference type="ChEBI" id="CHEBI:15377"/>
        <dbReference type="ChEBI" id="CHEBI:15378"/>
        <dbReference type="ChEBI" id="CHEBI:15379"/>
        <dbReference type="ChEBI" id="CHEBI:16526"/>
        <dbReference type="ChEBI" id="CHEBI:17640"/>
        <dbReference type="ChEBI" id="CHEBI:30854"/>
        <dbReference type="ChEBI" id="CHEBI:57783"/>
        <dbReference type="ChEBI" id="CHEBI:58349"/>
        <dbReference type="EC" id="1.14.13.168"/>
    </reaction>
</comment>
<dbReference type="GO" id="GO:0009851">
    <property type="term" value="P:auxin biosynthetic process"/>
    <property type="evidence" value="ECO:0007669"/>
    <property type="project" value="UniProtKB-KW"/>
</dbReference>
<keyword evidence="8" id="KW-0073">Auxin biosynthesis</keyword>